<dbReference type="AlphaFoldDB" id="A0A9D4ZPI5"/>
<keyword evidence="3" id="KW-1185">Reference proteome</keyword>
<reference evidence="2" key="1">
    <citation type="submission" date="2021-01" db="EMBL/GenBank/DDBJ databases">
        <title>Adiantum capillus-veneris genome.</title>
        <authorList>
            <person name="Fang Y."/>
            <person name="Liao Q."/>
        </authorList>
    </citation>
    <scope>NUCLEOTIDE SEQUENCE</scope>
    <source>
        <strain evidence="2">H3</strain>
        <tissue evidence="2">Leaf</tissue>
    </source>
</reference>
<dbReference type="Proteomes" id="UP000886520">
    <property type="component" value="Chromosome 4"/>
</dbReference>
<comment type="caution">
    <text evidence="2">The sequence shown here is derived from an EMBL/GenBank/DDBJ whole genome shotgun (WGS) entry which is preliminary data.</text>
</comment>
<protein>
    <submittedName>
        <fullName evidence="2">Uncharacterized protein</fullName>
    </submittedName>
</protein>
<gene>
    <name evidence="2" type="ORF">GOP47_0004209</name>
</gene>
<evidence type="ECO:0000313" key="3">
    <source>
        <dbReference type="Proteomes" id="UP000886520"/>
    </source>
</evidence>
<evidence type="ECO:0000313" key="2">
    <source>
        <dbReference type="EMBL" id="KAI5081026.1"/>
    </source>
</evidence>
<organism evidence="2 3">
    <name type="scientific">Adiantum capillus-veneris</name>
    <name type="common">Maidenhair fern</name>
    <dbReference type="NCBI Taxonomy" id="13818"/>
    <lineage>
        <taxon>Eukaryota</taxon>
        <taxon>Viridiplantae</taxon>
        <taxon>Streptophyta</taxon>
        <taxon>Embryophyta</taxon>
        <taxon>Tracheophyta</taxon>
        <taxon>Polypodiopsida</taxon>
        <taxon>Polypodiidae</taxon>
        <taxon>Polypodiales</taxon>
        <taxon>Pteridineae</taxon>
        <taxon>Pteridaceae</taxon>
        <taxon>Vittarioideae</taxon>
        <taxon>Adiantum</taxon>
    </lineage>
</organism>
<sequence>MFHTCQGRGSWGQQSQPSNLHALICRIGAAVDRSATRQQAERAWPAHQSTPPNSARKISGTSTGGIFAPAGYAHVCLLWTRQTANNYGSRGDYSHRGLKCQLHKQGQQLGFAWRLEWVVPTRDAPT</sequence>
<proteinExistence type="predicted"/>
<accession>A0A9D4ZPI5</accession>
<dbReference type="EMBL" id="JABFUD020000004">
    <property type="protein sequence ID" value="KAI5081026.1"/>
    <property type="molecule type" value="Genomic_DNA"/>
</dbReference>
<evidence type="ECO:0000256" key="1">
    <source>
        <dbReference type="SAM" id="MobiDB-lite"/>
    </source>
</evidence>
<name>A0A9D4ZPI5_ADICA</name>
<feature type="region of interest" description="Disordered" evidence="1">
    <location>
        <begin position="36"/>
        <end position="60"/>
    </location>
</feature>